<dbReference type="InterPro" id="IPR001557">
    <property type="entry name" value="L-lactate/malate_DH"/>
</dbReference>
<dbReference type="InterPro" id="IPR022383">
    <property type="entry name" value="Lactate/malate_DH_C"/>
</dbReference>
<feature type="binding site" evidence="4">
    <location>
        <begin position="130"/>
        <end position="132"/>
    </location>
    <ligand>
        <name>NAD(+)</name>
        <dbReference type="ChEBI" id="CHEBI:57540"/>
    </ligand>
</feature>
<comment type="function">
    <text evidence="1 4">Catalyzes the reversible oxidation of malate to oxaloacetate.</text>
</comment>
<feature type="domain" description="Lactate/malate dehydrogenase C-terminal" evidence="6">
    <location>
        <begin position="158"/>
        <end position="322"/>
    </location>
</feature>
<feature type="binding site" evidence="4">
    <location>
        <position position="93"/>
    </location>
    <ligand>
        <name>substrate</name>
    </ligand>
</feature>
<dbReference type="Pfam" id="PF02866">
    <property type="entry name" value="Ldh_1_C"/>
    <property type="match status" value="1"/>
</dbReference>
<feature type="binding site" evidence="4">
    <location>
        <position position="163"/>
    </location>
    <ligand>
        <name>substrate</name>
    </ligand>
</feature>
<dbReference type="EC" id="1.1.1.37" evidence="4"/>
<evidence type="ECO:0000259" key="6">
    <source>
        <dbReference type="Pfam" id="PF02866"/>
    </source>
</evidence>
<evidence type="ECO:0000256" key="4">
    <source>
        <dbReference type="HAMAP-Rule" id="MF_01517"/>
    </source>
</evidence>
<evidence type="ECO:0000313" key="7">
    <source>
        <dbReference type="EMBL" id="GLK47699.1"/>
    </source>
</evidence>
<dbReference type="PANTHER" id="PTHR23382">
    <property type="entry name" value="MALATE DEHYDROGENASE"/>
    <property type="match status" value="1"/>
</dbReference>
<evidence type="ECO:0000256" key="2">
    <source>
        <dbReference type="ARBA" id="ARBA00009613"/>
    </source>
</evidence>
<dbReference type="Pfam" id="PF00056">
    <property type="entry name" value="Ldh_1_N"/>
    <property type="match status" value="1"/>
</dbReference>
<evidence type="ECO:0000256" key="3">
    <source>
        <dbReference type="ARBA" id="ARBA00023002"/>
    </source>
</evidence>
<gene>
    <name evidence="7" type="primary">mdh_1</name>
    <name evidence="4" type="synonym">mdh</name>
    <name evidence="7" type="ORF">GCM10017620_06720</name>
</gene>
<feature type="binding site" evidence="4">
    <location>
        <position position="132"/>
    </location>
    <ligand>
        <name>substrate</name>
    </ligand>
</feature>
<dbReference type="Gene3D" id="3.40.50.720">
    <property type="entry name" value="NAD(P)-binding Rossmann-like Domain"/>
    <property type="match status" value="1"/>
</dbReference>
<feature type="binding site" evidence="4">
    <location>
        <position position="106"/>
    </location>
    <ligand>
        <name>NAD(+)</name>
        <dbReference type="ChEBI" id="CHEBI:57540"/>
    </ligand>
</feature>
<accession>A0ABQ5T6R6</accession>
<keyword evidence="4" id="KW-0816">Tricarboxylic acid cycle</keyword>
<keyword evidence="4" id="KW-0520">NAD</keyword>
<comment type="similarity">
    <text evidence="2 4">Belongs to the LDH/MDH superfamily. MDH type 2 family.</text>
</comment>
<dbReference type="InterPro" id="IPR036291">
    <property type="entry name" value="NAD(P)-bd_dom_sf"/>
</dbReference>
<comment type="caution">
    <text evidence="7">The sequence shown here is derived from an EMBL/GenBank/DDBJ whole genome shotgun (WGS) entry which is preliminary data.</text>
</comment>
<organism evidence="7 8">
    <name type="scientific">Brevundimonas intermedia</name>
    <dbReference type="NCBI Taxonomy" id="74315"/>
    <lineage>
        <taxon>Bacteria</taxon>
        <taxon>Pseudomonadati</taxon>
        <taxon>Pseudomonadota</taxon>
        <taxon>Alphaproteobacteria</taxon>
        <taxon>Caulobacterales</taxon>
        <taxon>Caulobacteraceae</taxon>
        <taxon>Brevundimonas</taxon>
    </lineage>
</organism>
<feature type="domain" description="Lactate/malate dehydrogenase N-terminal" evidence="5">
    <location>
        <begin position="6"/>
        <end position="146"/>
    </location>
</feature>
<feature type="active site" description="Proton acceptor" evidence="4">
    <location>
        <position position="188"/>
    </location>
</feature>
<reference evidence="7" key="1">
    <citation type="journal article" date="2014" name="Int. J. Syst. Evol. Microbiol.">
        <title>Complete genome of a new Firmicutes species belonging to the dominant human colonic microbiota ('Ruminococcus bicirculans') reveals two chromosomes and a selective capacity to utilize plant glucans.</title>
        <authorList>
            <consortium name="NISC Comparative Sequencing Program"/>
            <person name="Wegmann U."/>
            <person name="Louis P."/>
            <person name="Goesmann A."/>
            <person name="Henrissat B."/>
            <person name="Duncan S.H."/>
            <person name="Flint H.J."/>
        </authorList>
    </citation>
    <scope>NUCLEOTIDE SEQUENCE</scope>
    <source>
        <strain evidence="7">VKM B-1499</strain>
    </source>
</reference>
<sequence length="329" mass="34587">MPNAPVKVAVSGAAGQIAYALLFRLAQGDVFGPDTPIDLRLLDLPQAQAALQGVVMELDDCAFPLLTSIQTTDDPIIAFDDIDAAFLVGSRPRAKGMERRDLLAANAAIFKTQGAALNAVAKRSVKVLVVGNPANTNAWVAIQSAPDLPPGAITSMIRLDHNRAAAQFARRAGVPVDAVEKLAVWGNHSPTMFADWSHATVEGQSLAGLINDETWYRDTLIPEVARRGTAVLEARGASSAASAANAAINHMRDWVQGSNGRWVSMGVASIGQYDIPEGLVCGVPTTCRDGVYAPVTGLELDAFTRAGLAASVQELIEERDAALAVLADA</sequence>
<dbReference type="SUPFAM" id="SSF51735">
    <property type="entry name" value="NAD(P)-binding Rossmann-fold domains"/>
    <property type="match status" value="1"/>
</dbReference>
<comment type="catalytic activity">
    <reaction evidence="4">
        <text>(S)-malate + NAD(+) = oxaloacetate + NADH + H(+)</text>
        <dbReference type="Rhea" id="RHEA:21432"/>
        <dbReference type="ChEBI" id="CHEBI:15378"/>
        <dbReference type="ChEBI" id="CHEBI:15589"/>
        <dbReference type="ChEBI" id="CHEBI:16452"/>
        <dbReference type="ChEBI" id="CHEBI:57540"/>
        <dbReference type="ChEBI" id="CHEBI:57945"/>
        <dbReference type="EC" id="1.1.1.37"/>
    </reaction>
</comment>
<dbReference type="SUPFAM" id="SSF56327">
    <property type="entry name" value="LDH C-terminal domain-like"/>
    <property type="match status" value="1"/>
</dbReference>
<evidence type="ECO:0000256" key="1">
    <source>
        <dbReference type="ARBA" id="ARBA00003966"/>
    </source>
</evidence>
<evidence type="ECO:0000259" key="5">
    <source>
        <dbReference type="Pfam" id="PF00056"/>
    </source>
</evidence>
<dbReference type="InterPro" id="IPR015955">
    <property type="entry name" value="Lactate_DH/Glyco_Ohase_4_C"/>
</dbReference>
<proteinExistence type="inferred from homology"/>
<keyword evidence="3 4" id="KW-0560">Oxidoreductase</keyword>
<protein>
    <recommendedName>
        <fullName evidence="4">Malate dehydrogenase</fullName>
        <ecNumber evidence="4">1.1.1.37</ecNumber>
    </recommendedName>
</protein>
<dbReference type="EMBL" id="BSFD01000002">
    <property type="protein sequence ID" value="GLK47699.1"/>
    <property type="molecule type" value="Genomic_DNA"/>
</dbReference>
<dbReference type="HAMAP" id="MF_01517">
    <property type="entry name" value="Malate_dehydrog_2"/>
    <property type="match status" value="1"/>
</dbReference>
<dbReference type="NCBIfam" id="TIGR01759">
    <property type="entry name" value="MalateDH-SF1"/>
    <property type="match status" value="1"/>
</dbReference>
<dbReference type="Proteomes" id="UP001143509">
    <property type="component" value="Unassembled WGS sequence"/>
</dbReference>
<feature type="binding site" evidence="4">
    <location>
        <begin position="12"/>
        <end position="18"/>
    </location>
    <ligand>
        <name>NAD(+)</name>
        <dbReference type="ChEBI" id="CHEBI:57540"/>
    </ligand>
</feature>
<dbReference type="RefSeq" id="WP_066550122.1">
    <property type="nucleotide sequence ID" value="NZ_BSFD01000002.1"/>
</dbReference>
<reference evidence="7" key="2">
    <citation type="submission" date="2023-01" db="EMBL/GenBank/DDBJ databases">
        <authorList>
            <person name="Sun Q."/>
            <person name="Evtushenko L."/>
        </authorList>
    </citation>
    <scope>NUCLEOTIDE SEQUENCE</scope>
    <source>
        <strain evidence="7">VKM B-1499</strain>
    </source>
</reference>
<dbReference type="NCBIfam" id="NF003916">
    <property type="entry name" value="PRK05442.1"/>
    <property type="match status" value="1"/>
</dbReference>
<keyword evidence="8" id="KW-1185">Reference proteome</keyword>
<name>A0ABQ5T6R6_9CAUL</name>
<dbReference type="InterPro" id="IPR001236">
    <property type="entry name" value="Lactate/malate_DH_N"/>
</dbReference>
<dbReference type="Gene3D" id="3.90.110.10">
    <property type="entry name" value="Lactate dehydrogenase/glycoside hydrolase, family 4, C-terminal"/>
    <property type="match status" value="1"/>
</dbReference>
<feature type="binding site" evidence="4">
    <location>
        <position position="113"/>
    </location>
    <ligand>
        <name>NAD(+)</name>
        <dbReference type="ChEBI" id="CHEBI:57540"/>
    </ligand>
</feature>
<evidence type="ECO:0000313" key="8">
    <source>
        <dbReference type="Proteomes" id="UP001143509"/>
    </source>
</evidence>
<dbReference type="PIRSF" id="PIRSF000102">
    <property type="entry name" value="Lac_mal_DH"/>
    <property type="match status" value="1"/>
</dbReference>
<feature type="binding site" evidence="4">
    <location>
        <position position="99"/>
    </location>
    <ligand>
        <name>substrate</name>
    </ligand>
</feature>
<dbReference type="InterPro" id="IPR010945">
    <property type="entry name" value="Malate_DH_type2"/>
</dbReference>